<dbReference type="Pfam" id="PF00581">
    <property type="entry name" value="Rhodanese"/>
    <property type="match status" value="1"/>
</dbReference>
<dbReference type="Gene3D" id="3.40.250.10">
    <property type="entry name" value="Rhodanese-like domain"/>
    <property type="match status" value="1"/>
</dbReference>
<keyword evidence="1" id="KW-1133">Transmembrane helix</keyword>
<dbReference type="PROSITE" id="PS50206">
    <property type="entry name" value="RHODANESE_3"/>
    <property type="match status" value="1"/>
</dbReference>
<gene>
    <name evidence="3" type="ORF">D806_052720</name>
</gene>
<reference evidence="4" key="2">
    <citation type="submission" date="2018-03" db="EMBL/GenBank/DDBJ databases">
        <authorList>
            <person name="Derbyshire K."/>
            <person name="Gray T.A."/>
            <person name="Champion M."/>
        </authorList>
    </citation>
    <scope>NUCLEOTIDE SEQUENCE [LARGE SCALE GENOMIC DNA]</scope>
    <source>
        <strain evidence="4">MKD8</strain>
    </source>
</reference>
<evidence type="ECO:0000313" key="4">
    <source>
        <dbReference type="Proteomes" id="UP000011200"/>
    </source>
</evidence>
<dbReference type="InterPro" id="IPR001763">
    <property type="entry name" value="Rhodanese-like_dom"/>
</dbReference>
<evidence type="ECO:0000259" key="2">
    <source>
        <dbReference type="PROSITE" id="PS50206"/>
    </source>
</evidence>
<dbReference type="Pfam" id="PF11127">
    <property type="entry name" value="YgaP-like_TM"/>
    <property type="match status" value="1"/>
</dbReference>
<evidence type="ECO:0000256" key="1">
    <source>
        <dbReference type="SAM" id="Phobius"/>
    </source>
</evidence>
<dbReference type="SMART" id="SM00450">
    <property type="entry name" value="RHOD"/>
    <property type="match status" value="1"/>
</dbReference>
<feature type="transmembrane region" description="Helical" evidence="1">
    <location>
        <begin position="146"/>
        <end position="166"/>
    </location>
</feature>
<dbReference type="InterPro" id="IPR021309">
    <property type="entry name" value="YgaP-like_TM"/>
</dbReference>
<reference evidence="3 4" key="1">
    <citation type="journal article" date="2013" name="Genome Announc.">
        <title>Draft genome sequence of MKD8, a conjugal recipient Mycobacterium smegmatis strain.</title>
        <authorList>
            <person name="Gray T.A."/>
            <person name="Palumbo M.J."/>
            <person name="Derbyshire K.M."/>
        </authorList>
    </citation>
    <scope>NUCLEOTIDE SEQUENCE [LARGE SCALE GENOMIC DNA]</scope>
    <source>
        <strain evidence="3 4">MKD8</strain>
    </source>
</reference>
<keyword evidence="1" id="KW-0472">Membrane</keyword>
<dbReference type="EMBL" id="CP027541">
    <property type="protein sequence ID" value="AWT56221.1"/>
    <property type="molecule type" value="Genomic_DNA"/>
</dbReference>
<dbReference type="CDD" id="cd00158">
    <property type="entry name" value="RHOD"/>
    <property type="match status" value="1"/>
</dbReference>
<dbReference type="InterPro" id="IPR036873">
    <property type="entry name" value="Rhodanese-like_dom_sf"/>
</dbReference>
<dbReference type="SUPFAM" id="SSF52821">
    <property type="entry name" value="Rhodanese/Cell cycle control phosphatase"/>
    <property type="match status" value="1"/>
</dbReference>
<dbReference type="PANTHER" id="PTHR43031">
    <property type="entry name" value="FAD-DEPENDENT OXIDOREDUCTASE"/>
    <property type="match status" value="1"/>
</dbReference>
<proteinExistence type="predicted"/>
<accession>A0A2U9PWN9</accession>
<dbReference type="AlphaFoldDB" id="A0A2U9PWN9"/>
<sequence>MLSPGVVTATHLDAQLKSATSPQILDVRTPAEFETNHIAGSYNVPLDLLREHRDEIVEHLDTDVVVVCRSGQRATQAGETLRNAGLTNVHILEGGITAWEAAGFAVDRGAQRWDLERQVRLVAGSIVLTGVLASVAVPAAKWVAAAVGSGLAIAALTNTCAMGMALAKLPYNRGTACDAASILAQLAGLKNRKAA</sequence>
<dbReference type="Gene3D" id="6.10.140.1340">
    <property type="match status" value="1"/>
</dbReference>
<organism evidence="3 4">
    <name type="scientific">Mycolicibacterium smegmatis (strain MKD8)</name>
    <name type="common">Mycobacterium smegmatis</name>
    <dbReference type="NCBI Taxonomy" id="1214915"/>
    <lineage>
        <taxon>Bacteria</taxon>
        <taxon>Bacillati</taxon>
        <taxon>Actinomycetota</taxon>
        <taxon>Actinomycetes</taxon>
        <taxon>Mycobacteriales</taxon>
        <taxon>Mycobacteriaceae</taxon>
        <taxon>Mycolicibacterium</taxon>
    </lineage>
</organism>
<dbReference type="PANTHER" id="PTHR43031:SF1">
    <property type="entry name" value="PYRIDINE NUCLEOTIDE-DISULPHIDE OXIDOREDUCTASE"/>
    <property type="match status" value="1"/>
</dbReference>
<feature type="domain" description="Rhodanese" evidence="2">
    <location>
        <begin position="18"/>
        <end position="108"/>
    </location>
</feature>
<keyword evidence="1" id="KW-0812">Transmembrane</keyword>
<feature type="transmembrane region" description="Helical" evidence="1">
    <location>
        <begin position="121"/>
        <end position="140"/>
    </location>
</feature>
<evidence type="ECO:0000313" key="3">
    <source>
        <dbReference type="EMBL" id="AWT56221.1"/>
    </source>
</evidence>
<protein>
    <submittedName>
        <fullName evidence="3">Rhodanese-like domain protein</fullName>
    </submittedName>
</protein>
<dbReference type="RefSeq" id="WP_003896785.1">
    <property type="nucleotide sequence ID" value="NZ_CP027541.1"/>
</dbReference>
<dbReference type="Proteomes" id="UP000011200">
    <property type="component" value="Chromosome"/>
</dbReference>
<dbReference type="InterPro" id="IPR050229">
    <property type="entry name" value="GlpE_sulfurtransferase"/>
</dbReference>
<name>A0A2U9PWN9_MYCSE</name>